<protein>
    <recommendedName>
        <fullName evidence="2">RRM domain-containing protein</fullName>
    </recommendedName>
</protein>
<dbReference type="GO" id="GO:0003723">
    <property type="term" value="F:RNA binding"/>
    <property type="evidence" value="ECO:0007669"/>
    <property type="project" value="InterPro"/>
</dbReference>
<dbReference type="Proteomes" id="UP000242525">
    <property type="component" value="Unassembled WGS sequence"/>
</dbReference>
<evidence type="ECO:0000259" key="2">
    <source>
        <dbReference type="Pfam" id="PF00076"/>
    </source>
</evidence>
<keyword evidence="4" id="KW-1185">Reference proteome</keyword>
<dbReference type="InterPro" id="IPR035979">
    <property type="entry name" value="RBD_domain_sf"/>
</dbReference>
<dbReference type="InterPro" id="IPR012677">
    <property type="entry name" value="Nucleotide-bd_a/b_plait_sf"/>
</dbReference>
<feature type="compositionally biased region" description="Basic and acidic residues" evidence="1">
    <location>
        <begin position="69"/>
        <end position="84"/>
    </location>
</feature>
<sequence>MTATNNKAGSLSASTKGKGNPGTNYLTQDNEVECMAAVNDHQRLQSAGSVPGGPAQWQHLAKPVPSSSPHKEKLAEHPYNHQRQEQQNQHQYRTSRQNRFKPTPENIEKQAHNTVFVGNLTKQTSRSDLRYMFSQFGKFIQKLLNSFRPQRS</sequence>
<gene>
    <name evidence="3" type="ORF">BN980_GECA07s04927g</name>
</gene>
<evidence type="ECO:0000256" key="1">
    <source>
        <dbReference type="SAM" id="MobiDB-lite"/>
    </source>
</evidence>
<dbReference type="OrthoDB" id="6407164at2759"/>
<evidence type="ECO:0000313" key="4">
    <source>
        <dbReference type="Proteomes" id="UP000242525"/>
    </source>
</evidence>
<dbReference type="Pfam" id="PF00076">
    <property type="entry name" value="RRM_1"/>
    <property type="match status" value="1"/>
</dbReference>
<feature type="compositionally biased region" description="Polar residues" evidence="1">
    <location>
        <begin position="1"/>
        <end position="29"/>
    </location>
</feature>
<dbReference type="SUPFAM" id="SSF54928">
    <property type="entry name" value="RNA-binding domain, RBD"/>
    <property type="match status" value="1"/>
</dbReference>
<name>A0A0J9XC85_GEOCN</name>
<comment type="caution">
    <text evidence="3">The sequence shown here is derived from an EMBL/GenBank/DDBJ whole genome shotgun (WGS) entry which is preliminary data.</text>
</comment>
<dbReference type="Gene3D" id="3.30.70.330">
    <property type="match status" value="1"/>
</dbReference>
<reference evidence="3" key="1">
    <citation type="submission" date="2014-03" db="EMBL/GenBank/DDBJ databases">
        <authorList>
            <person name="Casaregola S."/>
        </authorList>
    </citation>
    <scope>NUCLEOTIDE SEQUENCE [LARGE SCALE GENOMIC DNA]</scope>
    <source>
        <strain evidence="3">CLIB 918</strain>
    </source>
</reference>
<feature type="region of interest" description="Disordered" evidence="1">
    <location>
        <begin position="1"/>
        <end position="108"/>
    </location>
</feature>
<dbReference type="AlphaFoldDB" id="A0A0J9XC85"/>
<dbReference type="InterPro" id="IPR000504">
    <property type="entry name" value="RRM_dom"/>
</dbReference>
<accession>A0A0J9XC85</accession>
<evidence type="ECO:0000313" key="3">
    <source>
        <dbReference type="EMBL" id="CDO54447.1"/>
    </source>
</evidence>
<organism evidence="3 4">
    <name type="scientific">Geotrichum candidum</name>
    <name type="common">Oospora lactis</name>
    <name type="synonym">Dipodascus geotrichum</name>
    <dbReference type="NCBI Taxonomy" id="1173061"/>
    <lineage>
        <taxon>Eukaryota</taxon>
        <taxon>Fungi</taxon>
        <taxon>Dikarya</taxon>
        <taxon>Ascomycota</taxon>
        <taxon>Saccharomycotina</taxon>
        <taxon>Dipodascomycetes</taxon>
        <taxon>Dipodascales</taxon>
        <taxon>Dipodascaceae</taxon>
        <taxon>Geotrichum</taxon>
    </lineage>
</organism>
<dbReference type="EMBL" id="CCBN010000007">
    <property type="protein sequence ID" value="CDO54447.1"/>
    <property type="molecule type" value="Genomic_DNA"/>
</dbReference>
<feature type="domain" description="RRM" evidence="2">
    <location>
        <begin position="115"/>
        <end position="140"/>
    </location>
</feature>
<proteinExistence type="predicted"/>